<dbReference type="EMBL" id="CBUK010000169">
    <property type="protein sequence ID" value="CDI59279.1"/>
    <property type="molecule type" value="Genomic_DNA"/>
</dbReference>
<dbReference type="HOGENOM" id="CLU_222432_0_0_9"/>
<sequence length="10" mass="1064">MGLDISVSDK</sequence>
<evidence type="ECO:0000313" key="2">
    <source>
        <dbReference type="Proteomes" id="UP000017248"/>
    </source>
</evidence>
<protein>
    <submittedName>
        <fullName evidence="1">Uncharacterized protein</fullName>
    </submittedName>
</protein>
<comment type="caution">
    <text evidence="1">The sequence shown here is derived from an EMBL/GenBank/DDBJ whole genome shotgun (WGS) entry which is preliminary data.</text>
</comment>
<organism evidence="1 2">
    <name type="scientific">Lactobacillus helveticus CIRM-BIA 951</name>
    <dbReference type="NCBI Taxonomy" id="1226334"/>
    <lineage>
        <taxon>Bacteria</taxon>
        <taxon>Bacillati</taxon>
        <taxon>Bacillota</taxon>
        <taxon>Bacilli</taxon>
        <taxon>Lactobacillales</taxon>
        <taxon>Lactobacillaceae</taxon>
        <taxon>Lactobacillus</taxon>
    </lineage>
</organism>
<name>U6F8E6_LACHE</name>
<gene>
    <name evidence="1" type="ORF">LHCIRMBIA951_00539</name>
</gene>
<accession>U6F8E6</accession>
<evidence type="ECO:0000313" key="1">
    <source>
        <dbReference type="EMBL" id="CDI59279.1"/>
    </source>
</evidence>
<dbReference type="Proteomes" id="UP000017248">
    <property type="component" value="Unassembled WGS sequence"/>
</dbReference>
<proteinExistence type="predicted"/>
<keyword evidence="2" id="KW-1185">Reference proteome</keyword>
<reference evidence="1" key="1">
    <citation type="submission" date="2013-09" db="EMBL/GenBank/DDBJ databases">
        <title>Draft Genome Sequence of five Lactobacillus helveticus strains CIRM-BIA 101T, 103, 104, 951 and 953 isolated from milk product.</title>
        <authorList>
            <person name="Valence F."/>
            <person name="Chuat V."/>
            <person name="Ma L."/>
            <person name="Creno S."/>
            <person name="Falentin H."/>
            <person name="Lortal S."/>
            <person name="Bizet C."/>
            <person name="Clermont D."/>
            <person name="Loux V."/>
            <person name="Bouchier C."/>
            <person name="Cousin S."/>
        </authorList>
    </citation>
    <scope>NUCLEOTIDE SEQUENCE [LARGE SCALE GENOMIC DNA]</scope>
    <source>
        <strain evidence="1">CIRM-BIA 951</strain>
    </source>
</reference>